<dbReference type="PANTHER" id="PTHR33624:SF2">
    <property type="entry name" value="SIGMA FACTOR BINDING PROTEIN 1, CHLOROPLASTIC"/>
    <property type="match status" value="1"/>
</dbReference>
<evidence type="ECO:0000256" key="1">
    <source>
        <dbReference type="SAM" id="MobiDB-lite"/>
    </source>
</evidence>
<accession>A0AAV0GNV9</accession>
<feature type="region of interest" description="Disordered" evidence="1">
    <location>
        <begin position="129"/>
        <end position="151"/>
    </location>
</feature>
<dbReference type="AlphaFoldDB" id="A0AAV0GNV9"/>
<dbReference type="InterPro" id="IPR039335">
    <property type="entry name" value="SIB1/2"/>
</dbReference>
<comment type="caution">
    <text evidence="3">The sequence shown here is derived from an EMBL/GenBank/DDBJ whole genome shotgun (WGS) entry which is preliminary data.</text>
</comment>
<feature type="domain" description="VQ" evidence="2">
    <location>
        <begin position="43"/>
        <end position="68"/>
    </location>
</feature>
<reference evidence="3" key="1">
    <citation type="submission" date="2022-08" db="EMBL/GenBank/DDBJ databases">
        <authorList>
            <person name="Gutierrez-Valencia J."/>
        </authorList>
    </citation>
    <scope>NUCLEOTIDE SEQUENCE</scope>
</reference>
<dbReference type="EMBL" id="CAMGYJ010000002">
    <property type="protein sequence ID" value="CAI0374642.1"/>
    <property type="molecule type" value="Genomic_DNA"/>
</dbReference>
<protein>
    <recommendedName>
        <fullName evidence="2">VQ domain-containing protein</fullName>
    </recommendedName>
</protein>
<dbReference type="InterPro" id="IPR008889">
    <property type="entry name" value="VQ"/>
</dbReference>
<dbReference type="Proteomes" id="UP001154282">
    <property type="component" value="Unassembled WGS sequence"/>
</dbReference>
<dbReference type="Pfam" id="PF05678">
    <property type="entry name" value="VQ"/>
    <property type="match status" value="1"/>
</dbReference>
<evidence type="ECO:0000313" key="3">
    <source>
        <dbReference type="EMBL" id="CAI0374642.1"/>
    </source>
</evidence>
<feature type="compositionally biased region" description="Acidic residues" evidence="1">
    <location>
        <begin position="140"/>
        <end position="149"/>
    </location>
</feature>
<gene>
    <name evidence="3" type="ORF">LITE_LOCUS292</name>
</gene>
<dbReference type="PANTHER" id="PTHR33624">
    <property type="entry name" value="SIGMA FACTOR BINDING PROTEIN 1, CHLOROPLASTIC"/>
    <property type="match status" value="1"/>
</dbReference>
<keyword evidence="4" id="KW-1185">Reference proteome</keyword>
<name>A0AAV0GNV9_9ROSI</name>
<evidence type="ECO:0000259" key="2">
    <source>
        <dbReference type="Pfam" id="PF05678"/>
    </source>
</evidence>
<proteinExistence type="predicted"/>
<feature type="region of interest" description="Disordered" evidence="1">
    <location>
        <begin position="70"/>
        <end position="112"/>
    </location>
</feature>
<organism evidence="3 4">
    <name type="scientific">Linum tenue</name>
    <dbReference type="NCBI Taxonomy" id="586396"/>
    <lineage>
        <taxon>Eukaryota</taxon>
        <taxon>Viridiplantae</taxon>
        <taxon>Streptophyta</taxon>
        <taxon>Embryophyta</taxon>
        <taxon>Tracheophyta</taxon>
        <taxon>Spermatophyta</taxon>
        <taxon>Magnoliopsida</taxon>
        <taxon>eudicotyledons</taxon>
        <taxon>Gunneridae</taxon>
        <taxon>Pentapetalae</taxon>
        <taxon>rosids</taxon>
        <taxon>fabids</taxon>
        <taxon>Malpighiales</taxon>
        <taxon>Linaceae</taxon>
        <taxon>Linum</taxon>
    </lineage>
</organism>
<feature type="compositionally biased region" description="Low complexity" evidence="1">
    <location>
        <begin position="81"/>
        <end position="112"/>
    </location>
</feature>
<evidence type="ECO:0000313" key="4">
    <source>
        <dbReference type="Proteomes" id="UP001154282"/>
    </source>
</evidence>
<sequence length="202" mass="22019">MIHMESLVMDMKAAATKKNKRNRGSNRGGNHKVLNEPMKVVYISNPMKFEIGASEFRSLVQELTGQDAEFPPSLRRRHHSNNPPAAAASNSSLDNSSSNCSSPTTTTASSSTLTAATVDSCVGGEFRRTVGAGGHAAPSPEEEEQEDQDTPLAGFEKAEEEQGMLLVDEQQFDVGGEFVPEMLENSAAFHSWHLDFDFAEWN</sequence>